<protein>
    <submittedName>
        <fullName evidence="8">Alcohol dehydrogenase</fullName>
    </submittedName>
</protein>
<accession>A0A9P4K807</accession>
<dbReference type="SUPFAM" id="SSF50129">
    <property type="entry name" value="GroES-like"/>
    <property type="match status" value="1"/>
</dbReference>
<comment type="caution">
    <text evidence="8">The sequence shown here is derived from an EMBL/GenBank/DDBJ whole genome shotgun (WGS) entry which is preliminary data.</text>
</comment>
<dbReference type="GO" id="GO:0046872">
    <property type="term" value="F:metal ion binding"/>
    <property type="evidence" value="ECO:0007669"/>
    <property type="project" value="UniProtKB-KW"/>
</dbReference>
<dbReference type="GO" id="GO:0005737">
    <property type="term" value="C:cytoplasm"/>
    <property type="evidence" value="ECO:0007669"/>
    <property type="project" value="TreeGrafter"/>
</dbReference>
<evidence type="ECO:0000256" key="2">
    <source>
        <dbReference type="ARBA" id="ARBA00008072"/>
    </source>
</evidence>
<dbReference type="Gene3D" id="3.40.50.720">
    <property type="entry name" value="NAD(P)-binding Rossmann-like Domain"/>
    <property type="match status" value="1"/>
</dbReference>
<evidence type="ECO:0000313" key="9">
    <source>
        <dbReference type="Proteomes" id="UP000800093"/>
    </source>
</evidence>
<sequence>MAAIPKTCKAIVIEEAGAPWDVRDVPVREPKEGEILIKVEACGVCHSDSFLQQGYMNAIASFPKIPGHESIGYVVAVGPGEKKWKVGDRAGGTWHGGHDGTCSACEKGYFQMCQNGKVNGVNLDGGYSEYTIIRSEAAVRIPQDGDAAEYAPLLCGGVTVFNGIRKMEIGPGGIVAVQGLGGLGHLAVQYARKMGYRTVALSTSDAKRDFAAQLGATDYVSTSDEDAAEALKKMGGADLVVVTAPNPAIMPALVNGLAPRGKLLILAPVGDIPISTFSLIVAGKSVHGWPSGHAIDCEDTIRFSQLQGVKCMVEKFPYDKVAEAIERMHSNKVRFRGVLTFN</sequence>
<dbReference type="SUPFAM" id="SSF51735">
    <property type="entry name" value="NAD(P)-binding Rossmann-fold domains"/>
    <property type="match status" value="1"/>
</dbReference>
<organism evidence="8 9">
    <name type="scientific">Lojkania enalia</name>
    <dbReference type="NCBI Taxonomy" id="147567"/>
    <lineage>
        <taxon>Eukaryota</taxon>
        <taxon>Fungi</taxon>
        <taxon>Dikarya</taxon>
        <taxon>Ascomycota</taxon>
        <taxon>Pezizomycotina</taxon>
        <taxon>Dothideomycetes</taxon>
        <taxon>Pleosporomycetidae</taxon>
        <taxon>Pleosporales</taxon>
        <taxon>Pleosporales incertae sedis</taxon>
        <taxon>Lojkania</taxon>
    </lineage>
</organism>
<dbReference type="Pfam" id="PF00107">
    <property type="entry name" value="ADH_zinc_N"/>
    <property type="match status" value="1"/>
</dbReference>
<dbReference type="FunFam" id="3.40.50.720:FF:000039">
    <property type="entry name" value="Alcohol dehydrogenase AdhP"/>
    <property type="match status" value="1"/>
</dbReference>
<keyword evidence="3" id="KW-0479">Metal-binding</keyword>
<evidence type="ECO:0000256" key="3">
    <source>
        <dbReference type="ARBA" id="ARBA00022723"/>
    </source>
</evidence>
<comment type="cofactor">
    <cofactor evidence="1">
        <name>Zn(2+)</name>
        <dbReference type="ChEBI" id="CHEBI:29105"/>
    </cofactor>
</comment>
<dbReference type="InterPro" id="IPR011032">
    <property type="entry name" value="GroES-like_sf"/>
</dbReference>
<dbReference type="CDD" id="cd08296">
    <property type="entry name" value="CAD_like"/>
    <property type="match status" value="1"/>
</dbReference>
<dbReference type="InterPro" id="IPR036291">
    <property type="entry name" value="NAD(P)-bd_dom_sf"/>
</dbReference>
<dbReference type="PANTHER" id="PTHR42940">
    <property type="entry name" value="ALCOHOL DEHYDROGENASE 1-RELATED"/>
    <property type="match status" value="1"/>
</dbReference>
<dbReference type="Pfam" id="PF08240">
    <property type="entry name" value="ADH_N"/>
    <property type="match status" value="1"/>
</dbReference>
<dbReference type="PANTHER" id="PTHR42940:SF7">
    <property type="entry name" value="ALCOHOL DEHYDROGENASE-LIKE N-TERMINAL DOMAIN-CONTAINING PROTEIN"/>
    <property type="match status" value="1"/>
</dbReference>
<dbReference type="EMBL" id="ML986633">
    <property type="protein sequence ID" value="KAF2262982.1"/>
    <property type="molecule type" value="Genomic_DNA"/>
</dbReference>
<evidence type="ECO:0000259" key="7">
    <source>
        <dbReference type="SMART" id="SM00829"/>
    </source>
</evidence>
<comment type="similarity">
    <text evidence="2">Belongs to the zinc-containing alcohol dehydrogenase family.</text>
</comment>
<dbReference type="InterPro" id="IPR020843">
    <property type="entry name" value="ER"/>
</dbReference>
<dbReference type="SMART" id="SM00829">
    <property type="entry name" value="PKS_ER"/>
    <property type="match status" value="1"/>
</dbReference>
<evidence type="ECO:0000313" key="8">
    <source>
        <dbReference type="EMBL" id="KAF2262982.1"/>
    </source>
</evidence>
<dbReference type="InterPro" id="IPR013149">
    <property type="entry name" value="ADH-like_C"/>
</dbReference>
<keyword evidence="6" id="KW-0520">NAD</keyword>
<dbReference type="InterPro" id="IPR013154">
    <property type="entry name" value="ADH-like_N"/>
</dbReference>
<evidence type="ECO:0000256" key="5">
    <source>
        <dbReference type="ARBA" id="ARBA00023002"/>
    </source>
</evidence>
<gene>
    <name evidence="8" type="ORF">CC78DRAFT_618074</name>
</gene>
<dbReference type="Gene3D" id="3.90.180.10">
    <property type="entry name" value="Medium-chain alcohol dehydrogenases, catalytic domain"/>
    <property type="match status" value="1"/>
</dbReference>
<dbReference type="GO" id="GO:0004022">
    <property type="term" value="F:alcohol dehydrogenase (NAD+) activity"/>
    <property type="evidence" value="ECO:0007669"/>
    <property type="project" value="TreeGrafter"/>
</dbReference>
<keyword evidence="5" id="KW-0560">Oxidoreductase</keyword>
<feature type="domain" description="Enoyl reductase (ER)" evidence="7">
    <location>
        <begin position="17"/>
        <end position="339"/>
    </location>
</feature>
<dbReference type="AlphaFoldDB" id="A0A9P4K807"/>
<evidence type="ECO:0000256" key="6">
    <source>
        <dbReference type="ARBA" id="ARBA00023027"/>
    </source>
</evidence>
<reference evidence="9" key="1">
    <citation type="journal article" date="2020" name="Stud. Mycol.">
        <title>101 Dothideomycetes genomes: A test case for predicting lifestyles and emergence of pathogens.</title>
        <authorList>
            <person name="Haridas S."/>
            <person name="Albert R."/>
            <person name="Binder M."/>
            <person name="Bloem J."/>
            <person name="LaButti K."/>
            <person name="Salamov A."/>
            <person name="Andreopoulos B."/>
            <person name="Baker S."/>
            <person name="Barry K."/>
            <person name="Bills G."/>
            <person name="Bluhm B."/>
            <person name="Cannon C."/>
            <person name="Castanera R."/>
            <person name="Culley D."/>
            <person name="Daum C."/>
            <person name="Ezra D."/>
            <person name="Gonzalez J."/>
            <person name="Henrissat B."/>
            <person name="Kuo A."/>
            <person name="Liang C."/>
            <person name="Lipzen A."/>
            <person name="Lutzoni F."/>
            <person name="Magnuson J."/>
            <person name="Mondo S."/>
            <person name="Nolan M."/>
            <person name="Ohm R."/>
            <person name="Pangilinan J."/>
            <person name="Park H.-J."/>
            <person name="Ramirez L."/>
            <person name="Alfaro M."/>
            <person name="Sun H."/>
            <person name="Tritt A."/>
            <person name="Yoshinaga Y."/>
            <person name="Zwiers L.-H."/>
            <person name="Turgeon B."/>
            <person name="Goodwin S."/>
            <person name="Spatafora J."/>
            <person name="Crous P."/>
            <person name="Grigoriev I."/>
        </authorList>
    </citation>
    <scope>NUCLEOTIDE SEQUENCE [LARGE SCALE GENOMIC DNA]</scope>
    <source>
        <strain evidence="9">CBS 304.66</strain>
    </source>
</reference>
<name>A0A9P4K807_9PLEO</name>
<keyword evidence="9" id="KW-1185">Reference proteome</keyword>
<keyword evidence="4" id="KW-0862">Zinc</keyword>
<evidence type="ECO:0000256" key="4">
    <source>
        <dbReference type="ARBA" id="ARBA00022833"/>
    </source>
</evidence>
<dbReference type="Proteomes" id="UP000800093">
    <property type="component" value="Unassembled WGS sequence"/>
</dbReference>
<proteinExistence type="inferred from homology"/>
<dbReference type="OrthoDB" id="1560166at2759"/>
<evidence type="ECO:0000256" key="1">
    <source>
        <dbReference type="ARBA" id="ARBA00001947"/>
    </source>
</evidence>